<dbReference type="OrthoDB" id="9812260at2"/>
<proteinExistence type="predicted"/>
<dbReference type="InterPro" id="IPR000160">
    <property type="entry name" value="GGDEF_dom"/>
</dbReference>
<dbReference type="InterPro" id="IPR003018">
    <property type="entry name" value="GAF"/>
</dbReference>
<dbReference type="PANTHER" id="PTHR45138:SF9">
    <property type="entry name" value="DIGUANYLATE CYCLASE DGCM-RELATED"/>
    <property type="match status" value="1"/>
</dbReference>
<feature type="non-terminal residue" evidence="4">
    <location>
        <position position="1"/>
    </location>
</feature>
<name>A0A4Z1C6D9_9RHOB</name>
<dbReference type="Pfam" id="PF00990">
    <property type="entry name" value="GGDEF"/>
    <property type="match status" value="1"/>
</dbReference>
<dbReference type="PROSITE" id="PS50887">
    <property type="entry name" value="GGDEF"/>
    <property type="match status" value="1"/>
</dbReference>
<sequence length="315" mass="34305">TGRWKRLRSRASAEQCGVQTPLTIVGLVRDIFQVDQAAVNLIDRNRLWMMAAAGAPRAECRRDDAFCNHTIRSTSPLAIPNMLEDDRFRDSPFVRGDAHMRAYLGVPLTSPEGYNVGALCLLHTAPRPFTTTDADILVRFSELVVSQLEMRLIAQQDELTGTLTRRAFLQRLDGALTSREPFALVVLDLDLFKAINDGFGHPVGDIVLKSTAQMIGGQVRSGDAFGRLGGEEFGLLLAGADSRDAMALADRIRAHVGAQVIAETGRPVTLSLGVAVRTAADDRISMLRRADLALYEAKHDGRNRTVLARAGDAAC</sequence>
<dbReference type="AlphaFoldDB" id="A0A4Z1C6D9"/>
<accession>A0A4Z1C6D9</accession>
<comment type="catalytic activity">
    <reaction evidence="2">
        <text>2 GTP = 3',3'-c-di-GMP + 2 diphosphate</text>
        <dbReference type="Rhea" id="RHEA:24898"/>
        <dbReference type="ChEBI" id="CHEBI:33019"/>
        <dbReference type="ChEBI" id="CHEBI:37565"/>
        <dbReference type="ChEBI" id="CHEBI:58805"/>
        <dbReference type="EC" id="2.7.7.65"/>
    </reaction>
</comment>
<dbReference type="InterPro" id="IPR050469">
    <property type="entry name" value="Diguanylate_Cyclase"/>
</dbReference>
<dbReference type="Proteomes" id="UP000297972">
    <property type="component" value="Unassembled WGS sequence"/>
</dbReference>
<organism evidence="4 5">
    <name type="scientific">Paracoccus liaowanqingii</name>
    <dbReference type="NCBI Taxonomy" id="2560053"/>
    <lineage>
        <taxon>Bacteria</taxon>
        <taxon>Pseudomonadati</taxon>
        <taxon>Pseudomonadota</taxon>
        <taxon>Alphaproteobacteria</taxon>
        <taxon>Rhodobacterales</taxon>
        <taxon>Paracoccaceae</taxon>
        <taxon>Paracoccus</taxon>
    </lineage>
</organism>
<dbReference type="EMBL" id="SRPG01000211">
    <property type="protein sequence ID" value="TGN51077.1"/>
    <property type="molecule type" value="Genomic_DNA"/>
</dbReference>
<dbReference type="InterPro" id="IPR043128">
    <property type="entry name" value="Rev_trsase/Diguanyl_cyclase"/>
</dbReference>
<dbReference type="Pfam" id="PF01590">
    <property type="entry name" value="GAF"/>
    <property type="match status" value="1"/>
</dbReference>
<dbReference type="SUPFAM" id="SSF55073">
    <property type="entry name" value="Nucleotide cyclase"/>
    <property type="match status" value="1"/>
</dbReference>
<dbReference type="SMART" id="SM00065">
    <property type="entry name" value="GAF"/>
    <property type="match status" value="1"/>
</dbReference>
<protein>
    <recommendedName>
        <fullName evidence="1">diguanylate cyclase</fullName>
        <ecNumber evidence="1">2.7.7.65</ecNumber>
    </recommendedName>
</protein>
<evidence type="ECO:0000256" key="1">
    <source>
        <dbReference type="ARBA" id="ARBA00012528"/>
    </source>
</evidence>
<evidence type="ECO:0000313" key="5">
    <source>
        <dbReference type="Proteomes" id="UP000297972"/>
    </source>
</evidence>
<dbReference type="SMART" id="SM00267">
    <property type="entry name" value="GGDEF"/>
    <property type="match status" value="1"/>
</dbReference>
<dbReference type="GO" id="GO:0052621">
    <property type="term" value="F:diguanylate cyclase activity"/>
    <property type="evidence" value="ECO:0007669"/>
    <property type="project" value="UniProtKB-EC"/>
</dbReference>
<comment type="caution">
    <text evidence="4">The sequence shown here is derived from an EMBL/GenBank/DDBJ whole genome shotgun (WGS) entry which is preliminary data.</text>
</comment>
<dbReference type="EC" id="2.7.7.65" evidence="1"/>
<evidence type="ECO:0000256" key="2">
    <source>
        <dbReference type="ARBA" id="ARBA00034247"/>
    </source>
</evidence>
<dbReference type="NCBIfam" id="TIGR00254">
    <property type="entry name" value="GGDEF"/>
    <property type="match status" value="1"/>
</dbReference>
<dbReference type="PANTHER" id="PTHR45138">
    <property type="entry name" value="REGULATORY COMPONENTS OF SENSORY TRANSDUCTION SYSTEM"/>
    <property type="match status" value="1"/>
</dbReference>
<feature type="domain" description="GGDEF" evidence="3">
    <location>
        <begin position="180"/>
        <end position="310"/>
    </location>
</feature>
<dbReference type="CDD" id="cd01949">
    <property type="entry name" value="GGDEF"/>
    <property type="match status" value="1"/>
</dbReference>
<dbReference type="SUPFAM" id="SSF55781">
    <property type="entry name" value="GAF domain-like"/>
    <property type="match status" value="1"/>
</dbReference>
<dbReference type="Gene3D" id="3.30.450.40">
    <property type="match status" value="1"/>
</dbReference>
<gene>
    <name evidence="4" type="ORF">E4L95_17015</name>
</gene>
<keyword evidence="5" id="KW-1185">Reference proteome</keyword>
<reference evidence="4 5" key="1">
    <citation type="submission" date="2019-03" db="EMBL/GenBank/DDBJ databases">
        <authorList>
            <person name="Li J."/>
        </authorList>
    </citation>
    <scope>NUCLEOTIDE SEQUENCE [LARGE SCALE GENOMIC DNA]</scope>
    <source>
        <strain evidence="4 5">3058</strain>
    </source>
</reference>
<dbReference type="InterPro" id="IPR029787">
    <property type="entry name" value="Nucleotide_cyclase"/>
</dbReference>
<dbReference type="FunFam" id="3.30.70.270:FF:000001">
    <property type="entry name" value="Diguanylate cyclase domain protein"/>
    <property type="match status" value="1"/>
</dbReference>
<dbReference type="Gene3D" id="3.30.70.270">
    <property type="match status" value="1"/>
</dbReference>
<evidence type="ECO:0000259" key="3">
    <source>
        <dbReference type="PROSITE" id="PS50887"/>
    </source>
</evidence>
<dbReference type="InterPro" id="IPR029016">
    <property type="entry name" value="GAF-like_dom_sf"/>
</dbReference>
<evidence type="ECO:0000313" key="4">
    <source>
        <dbReference type="EMBL" id="TGN51077.1"/>
    </source>
</evidence>